<evidence type="ECO:0000313" key="8">
    <source>
        <dbReference type="EMBL" id="VFP82837.1"/>
    </source>
</evidence>
<name>A0A451D968_9GAMM</name>
<dbReference type="EC" id="3.1.26.5" evidence="6 7"/>
<dbReference type="InterPro" id="IPR020568">
    <property type="entry name" value="Ribosomal_Su5_D2-typ_SF"/>
</dbReference>
<reference evidence="8 9" key="1">
    <citation type="submission" date="2019-02" db="EMBL/GenBank/DDBJ databases">
        <authorList>
            <person name="Manzano-Marin A."/>
            <person name="Manzano-Marin A."/>
        </authorList>
    </citation>
    <scope>NUCLEOTIDE SEQUENCE [LARGE SCALE GENOMIC DNA]</scope>
    <source>
        <strain evidence="8 9">ErCikochiana</strain>
    </source>
</reference>
<dbReference type="InterPro" id="IPR014721">
    <property type="entry name" value="Ribsml_uS5_D2-typ_fold_subgr"/>
</dbReference>
<dbReference type="GO" id="GO:0030677">
    <property type="term" value="C:ribonuclease P complex"/>
    <property type="evidence" value="ECO:0007669"/>
    <property type="project" value="TreeGrafter"/>
</dbReference>
<keyword evidence="5 6" id="KW-0694">RNA-binding</keyword>
<keyword evidence="4 6" id="KW-0378">Hydrolase</keyword>
<protein>
    <recommendedName>
        <fullName evidence="6 7">Ribonuclease P protein component</fullName>
        <shortName evidence="6">RNase P protein</shortName>
        <shortName evidence="6">RNaseP protein</shortName>
        <ecNumber evidence="6 7">3.1.26.5</ecNumber>
    </recommendedName>
    <alternativeName>
        <fullName evidence="6">Protein C5</fullName>
    </alternativeName>
</protein>
<dbReference type="SUPFAM" id="SSF54211">
    <property type="entry name" value="Ribosomal protein S5 domain 2-like"/>
    <property type="match status" value="1"/>
</dbReference>
<dbReference type="InterPro" id="IPR000100">
    <property type="entry name" value="RNase_P"/>
</dbReference>
<keyword evidence="3 6" id="KW-0255">Endonuclease</keyword>
<evidence type="ECO:0000256" key="5">
    <source>
        <dbReference type="ARBA" id="ARBA00022884"/>
    </source>
</evidence>
<comment type="catalytic activity">
    <reaction evidence="6">
        <text>Endonucleolytic cleavage of RNA, removing 5'-extranucleotides from tRNA precursor.</text>
        <dbReference type="EC" id="3.1.26.5"/>
    </reaction>
</comment>
<dbReference type="Gene3D" id="3.30.230.10">
    <property type="match status" value="1"/>
</dbReference>
<comment type="subunit">
    <text evidence="6">Consists of a catalytic RNA component (M1 or rnpB) and a protein subunit.</text>
</comment>
<comment type="function">
    <text evidence="6">RNaseP catalyzes the removal of the 5'-leader sequence from pre-tRNA to produce the mature 5'-terminus. It can also cleave other RNA substrates such as 4.5S RNA. The protein component plays an auxiliary but essential role in vivo by binding to the 5'-leader sequence and broadening the substrate specificity of the ribozyme.</text>
</comment>
<dbReference type="NCBIfam" id="TIGR00188">
    <property type="entry name" value="rnpA"/>
    <property type="match status" value="1"/>
</dbReference>
<keyword evidence="2 6" id="KW-0540">Nuclease</keyword>
<dbReference type="GO" id="GO:0004526">
    <property type="term" value="F:ribonuclease P activity"/>
    <property type="evidence" value="ECO:0007669"/>
    <property type="project" value="UniProtKB-UniRule"/>
</dbReference>
<accession>A0A451D968</accession>
<sequence>MKKFSFSQKLRLLTAKSFSFVFDQPQRVSITHITILGRANSLGYPRIGCILSKKNLKYSHERNRIKRLIRESFRQNQHILPEMDFIIIAKRGIGILDNHTLMKGLETLWKRHLRLSRGF</sequence>
<keyword evidence="1 6" id="KW-0819">tRNA processing</keyword>
<proteinExistence type="inferred from homology"/>
<dbReference type="PANTHER" id="PTHR33992:SF1">
    <property type="entry name" value="RIBONUCLEASE P PROTEIN COMPONENT"/>
    <property type="match status" value="1"/>
</dbReference>
<dbReference type="GO" id="GO:0042781">
    <property type="term" value="F:3'-tRNA processing endoribonuclease activity"/>
    <property type="evidence" value="ECO:0007669"/>
    <property type="project" value="TreeGrafter"/>
</dbReference>
<dbReference type="HAMAP" id="MF_00227">
    <property type="entry name" value="RNase_P"/>
    <property type="match status" value="1"/>
</dbReference>
<dbReference type="AlphaFoldDB" id="A0A451D968"/>
<dbReference type="PANTHER" id="PTHR33992">
    <property type="entry name" value="RIBONUCLEASE P PROTEIN COMPONENT"/>
    <property type="match status" value="1"/>
</dbReference>
<evidence type="ECO:0000256" key="7">
    <source>
        <dbReference type="NCBIfam" id="TIGR00188"/>
    </source>
</evidence>
<dbReference type="Proteomes" id="UP000294368">
    <property type="component" value="Chromosome"/>
</dbReference>
<evidence type="ECO:0000256" key="3">
    <source>
        <dbReference type="ARBA" id="ARBA00022759"/>
    </source>
</evidence>
<gene>
    <name evidence="6 8" type="primary">rnpA</name>
    <name evidence="8" type="ORF">ERCIKOCA2762_087</name>
</gene>
<organism evidence="8 9">
    <name type="scientific">Candidatus Erwinia haradaeae</name>
    <dbReference type="NCBI Taxonomy" id="1922217"/>
    <lineage>
        <taxon>Bacteria</taxon>
        <taxon>Pseudomonadati</taxon>
        <taxon>Pseudomonadota</taxon>
        <taxon>Gammaproteobacteria</taxon>
        <taxon>Enterobacterales</taxon>
        <taxon>Erwiniaceae</taxon>
        <taxon>Erwinia</taxon>
    </lineage>
</organism>
<evidence type="ECO:0000256" key="2">
    <source>
        <dbReference type="ARBA" id="ARBA00022722"/>
    </source>
</evidence>
<evidence type="ECO:0000256" key="6">
    <source>
        <dbReference type="HAMAP-Rule" id="MF_00227"/>
    </source>
</evidence>
<evidence type="ECO:0000256" key="4">
    <source>
        <dbReference type="ARBA" id="ARBA00022801"/>
    </source>
</evidence>
<dbReference type="GO" id="GO:0001682">
    <property type="term" value="P:tRNA 5'-leader removal"/>
    <property type="evidence" value="ECO:0007669"/>
    <property type="project" value="UniProtKB-UniRule"/>
</dbReference>
<dbReference type="OrthoDB" id="9796422at2"/>
<comment type="similarity">
    <text evidence="6">Belongs to the RnpA family.</text>
</comment>
<evidence type="ECO:0000313" key="9">
    <source>
        <dbReference type="Proteomes" id="UP000294368"/>
    </source>
</evidence>
<dbReference type="Pfam" id="PF00825">
    <property type="entry name" value="Ribonuclease_P"/>
    <property type="match status" value="1"/>
</dbReference>
<evidence type="ECO:0000256" key="1">
    <source>
        <dbReference type="ARBA" id="ARBA00022694"/>
    </source>
</evidence>
<dbReference type="EMBL" id="LR217715">
    <property type="protein sequence ID" value="VFP82837.1"/>
    <property type="molecule type" value="Genomic_DNA"/>
</dbReference>
<dbReference type="GO" id="GO:0000049">
    <property type="term" value="F:tRNA binding"/>
    <property type="evidence" value="ECO:0007669"/>
    <property type="project" value="UniProtKB-UniRule"/>
</dbReference>
<dbReference type="RefSeq" id="WP_157988268.1">
    <property type="nucleotide sequence ID" value="NZ_LR217715.1"/>
</dbReference>